<dbReference type="InterPro" id="IPR049516">
    <property type="entry name" value="FAD-depend_C"/>
</dbReference>
<dbReference type="EMBL" id="VUMD01000001">
    <property type="protein sequence ID" value="MSS35285.1"/>
    <property type="molecule type" value="Genomic_DNA"/>
</dbReference>
<proteinExistence type="predicted"/>
<reference evidence="2 3" key="1">
    <citation type="submission" date="2019-08" db="EMBL/GenBank/DDBJ databases">
        <title>In-depth cultivation of the pig gut microbiome towards novel bacterial diversity and tailored functional studies.</title>
        <authorList>
            <person name="Wylensek D."/>
            <person name="Hitch T.C.A."/>
            <person name="Clavel T."/>
        </authorList>
    </citation>
    <scope>NUCLEOTIDE SEQUENCE [LARGE SCALE GENOMIC DNA]</scope>
    <source>
        <strain evidence="2 3">WCA-389-WT-23D1</strain>
    </source>
</reference>
<keyword evidence="3" id="KW-1185">Reference proteome</keyword>
<dbReference type="PANTHER" id="PTHR42842:SF3">
    <property type="entry name" value="FAD_NAD(P)-BINDING OXIDOREDUCTASE FAMILY PROTEIN"/>
    <property type="match status" value="1"/>
</dbReference>
<dbReference type="GO" id="GO:0016491">
    <property type="term" value="F:oxidoreductase activity"/>
    <property type="evidence" value="ECO:0007669"/>
    <property type="project" value="UniProtKB-KW"/>
</dbReference>
<protein>
    <submittedName>
        <fullName evidence="2">FAD-binding protein</fullName>
    </submittedName>
</protein>
<dbReference type="InterPro" id="IPR036188">
    <property type="entry name" value="FAD/NAD-bd_sf"/>
</dbReference>
<dbReference type="SUPFAM" id="SSF51905">
    <property type="entry name" value="FAD/NAD(P)-binding domain"/>
    <property type="match status" value="1"/>
</dbReference>
<dbReference type="AlphaFoldDB" id="A0A7X2NID9"/>
<dbReference type="Gene3D" id="3.50.50.60">
    <property type="entry name" value="FAD/NAD(P)-binding domain"/>
    <property type="match status" value="2"/>
</dbReference>
<organism evidence="2 3">
    <name type="scientific">Clostridium porci</name>
    <dbReference type="NCBI Taxonomy" id="2605778"/>
    <lineage>
        <taxon>Bacteria</taxon>
        <taxon>Bacillati</taxon>
        <taxon>Bacillota</taxon>
        <taxon>Clostridia</taxon>
        <taxon>Eubacteriales</taxon>
        <taxon>Clostridiaceae</taxon>
        <taxon>Clostridium</taxon>
    </lineage>
</organism>
<dbReference type="RefSeq" id="WP_154470690.1">
    <property type="nucleotide sequence ID" value="NZ_DBEWUL010000165.1"/>
</dbReference>
<name>A0A7X2NID9_9CLOT</name>
<dbReference type="Proteomes" id="UP000429958">
    <property type="component" value="Unassembled WGS sequence"/>
</dbReference>
<evidence type="ECO:0000259" key="1">
    <source>
        <dbReference type="Pfam" id="PF21688"/>
    </source>
</evidence>
<accession>A0A7X2NID9</accession>
<gene>
    <name evidence="2" type="ORF">FYJ39_01475</name>
</gene>
<evidence type="ECO:0000313" key="2">
    <source>
        <dbReference type="EMBL" id="MSS35285.1"/>
    </source>
</evidence>
<sequence length="538" mass="58857">MIRINQLKMPLGHSRQELLEKAARLLGIPGSEIERLNLVKQSIDARKKPDIMYSYIVDVAVKNAGVKKEEGIVKKLKKRDVVVQRDQVYRLPASGSHSLTHPPVIIGSGPAGLFCGLTLARRGYRPVILEQGEDVDTRTARVAAFWETGALHPFSNVQFGEGGAGTFSDGKLNTLVKDSFGRNREVLRILVEFGADPSILYVNKPHVGTDVLSAIVKNIRCEIEKLGGELRFLTKATDFILEGGRLRAVMTEPEGQIEAQAVVLAPGHSARDTFEMLRLRGVPMEAKAFALGLRVQHPQKLINKSQYGMEECRELEPASYKLTKQTRGGRGVYSFCMCPGGYVVNASSEPGRLAVNGMSYHNRAGENANSALIVTVTPEDFPQMEPGLEALAGVRLQQALEEKAYALGNGRIPVQLYSDFKENRVSGGFGQVKPAFKGQYAFANLRQLLPTAISQALLEAMEHFGHIIEGFDRPDAVFAGVESRTSSPLRILRDEHMESPIRGIFPCGEGAGYAGGITSAAMDGLKTAEEIIRRFAPF</sequence>
<dbReference type="PANTHER" id="PTHR42842">
    <property type="entry name" value="FAD/NAD(P)-BINDING OXIDOREDUCTASE"/>
    <property type="match status" value="1"/>
</dbReference>
<comment type="caution">
    <text evidence="2">The sequence shown here is derived from an EMBL/GenBank/DDBJ whole genome shotgun (WGS) entry which is preliminary data.</text>
</comment>
<dbReference type="PRINTS" id="PR00419">
    <property type="entry name" value="ADXRDTASE"/>
</dbReference>
<dbReference type="Pfam" id="PF13450">
    <property type="entry name" value="NAD_binding_8"/>
    <property type="match status" value="1"/>
</dbReference>
<dbReference type="Gene3D" id="3.30.70.2700">
    <property type="match status" value="1"/>
</dbReference>
<dbReference type="InterPro" id="IPR028348">
    <property type="entry name" value="FAD-binding_protein"/>
</dbReference>
<dbReference type="PIRSF" id="PIRSF038984">
    <property type="entry name" value="FAD_binding_protein"/>
    <property type="match status" value="1"/>
</dbReference>
<evidence type="ECO:0000313" key="3">
    <source>
        <dbReference type="Proteomes" id="UP000429958"/>
    </source>
</evidence>
<dbReference type="Pfam" id="PF21688">
    <property type="entry name" value="FAD-depend_C"/>
    <property type="match status" value="1"/>
</dbReference>
<feature type="domain" description="FAD-dependent protein C-terminal" evidence="1">
    <location>
        <begin position="288"/>
        <end position="485"/>
    </location>
</feature>